<feature type="non-terminal residue" evidence="2">
    <location>
        <position position="1"/>
    </location>
</feature>
<reference evidence="2" key="1">
    <citation type="submission" date="2018-05" db="EMBL/GenBank/DDBJ databases">
        <authorList>
            <person name="Lanie J.A."/>
            <person name="Ng W.-L."/>
            <person name="Kazmierczak K.M."/>
            <person name="Andrzejewski T.M."/>
            <person name="Davidsen T.M."/>
            <person name="Wayne K.J."/>
            <person name="Tettelin H."/>
            <person name="Glass J.I."/>
            <person name="Rusch D."/>
            <person name="Podicherti R."/>
            <person name="Tsui H.-C.T."/>
            <person name="Winkler M.E."/>
        </authorList>
    </citation>
    <scope>NUCLEOTIDE SEQUENCE</scope>
</reference>
<dbReference type="EMBL" id="UINC01184826">
    <property type="protein sequence ID" value="SVD96227.1"/>
    <property type="molecule type" value="Genomic_DNA"/>
</dbReference>
<dbReference type="InterPro" id="IPR011607">
    <property type="entry name" value="MGS-like_dom"/>
</dbReference>
<name>A0A382ZL06_9ZZZZ</name>
<dbReference type="InterPro" id="IPR036914">
    <property type="entry name" value="MGS-like_dom_sf"/>
</dbReference>
<accession>A0A382ZL06</accession>
<dbReference type="SUPFAM" id="SSF52335">
    <property type="entry name" value="Methylglyoxal synthase-like"/>
    <property type="match status" value="1"/>
</dbReference>
<dbReference type="Gene3D" id="3.40.50.1380">
    <property type="entry name" value="Methylglyoxal synthase-like domain"/>
    <property type="match status" value="1"/>
</dbReference>
<dbReference type="PROSITE" id="PS51855">
    <property type="entry name" value="MGS"/>
    <property type="match status" value="1"/>
</dbReference>
<feature type="domain" description="MGS-like" evidence="1">
    <location>
        <begin position="1"/>
        <end position="61"/>
    </location>
</feature>
<evidence type="ECO:0000259" key="1">
    <source>
        <dbReference type="PROSITE" id="PS51855"/>
    </source>
</evidence>
<protein>
    <recommendedName>
        <fullName evidence="1">MGS-like domain-containing protein</fullName>
    </recommendedName>
</protein>
<dbReference type="AlphaFoldDB" id="A0A382ZL06"/>
<organism evidence="2">
    <name type="scientific">marine metagenome</name>
    <dbReference type="NCBI Taxonomy" id="408172"/>
    <lineage>
        <taxon>unclassified sequences</taxon>
        <taxon>metagenomes</taxon>
        <taxon>ecological metagenomes</taxon>
    </lineage>
</organism>
<gene>
    <name evidence="2" type="ORF">METZ01_LOCUS449081</name>
</gene>
<sequence length="61" mass="6785">LVVNTPLGAQSRFDEYEIGRSAIRYKIHAITTISGAQAAVRGIRNMKSGSIQYRSLQEIFT</sequence>
<proteinExistence type="predicted"/>
<evidence type="ECO:0000313" key="2">
    <source>
        <dbReference type="EMBL" id="SVD96227.1"/>
    </source>
</evidence>